<dbReference type="SUPFAM" id="SSF111331">
    <property type="entry name" value="NAD kinase/diacylglycerol kinase-like"/>
    <property type="match status" value="1"/>
</dbReference>
<dbReference type="GO" id="GO:0046512">
    <property type="term" value="P:sphingosine biosynthetic process"/>
    <property type="evidence" value="ECO:0007669"/>
    <property type="project" value="TreeGrafter"/>
</dbReference>
<dbReference type="Gene3D" id="2.60.200.40">
    <property type="match status" value="1"/>
</dbReference>
<gene>
    <name evidence="7" type="ORF">BCR44DRAFT_1430995</name>
</gene>
<accession>A0A1Y2HRY7</accession>
<dbReference type="Gene3D" id="3.40.50.10330">
    <property type="entry name" value="Probable inorganic polyphosphate/atp-NAD kinase, domain 1"/>
    <property type="match status" value="1"/>
</dbReference>
<feature type="domain" description="DAGKc" evidence="6">
    <location>
        <begin position="93"/>
        <end position="233"/>
    </location>
</feature>
<dbReference type="InterPro" id="IPR001206">
    <property type="entry name" value="Diacylglycerol_kinase_cat_dom"/>
</dbReference>
<evidence type="ECO:0000256" key="3">
    <source>
        <dbReference type="ARBA" id="ARBA00022777"/>
    </source>
</evidence>
<evidence type="ECO:0000256" key="2">
    <source>
        <dbReference type="ARBA" id="ARBA00022741"/>
    </source>
</evidence>
<dbReference type="GO" id="GO:0005737">
    <property type="term" value="C:cytoplasm"/>
    <property type="evidence" value="ECO:0007669"/>
    <property type="project" value="TreeGrafter"/>
</dbReference>
<feature type="compositionally biased region" description="Pro residues" evidence="5">
    <location>
        <begin position="299"/>
        <end position="308"/>
    </location>
</feature>
<comment type="caution">
    <text evidence="7">The sequence shown here is derived from an EMBL/GenBank/DDBJ whole genome shotgun (WGS) entry which is preliminary data.</text>
</comment>
<keyword evidence="2" id="KW-0547">Nucleotide-binding</keyword>
<dbReference type="AlphaFoldDB" id="A0A1Y2HRY7"/>
<dbReference type="GO" id="GO:0016020">
    <property type="term" value="C:membrane"/>
    <property type="evidence" value="ECO:0007669"/>
    <property type="project" value="TreeGrafter"/>
</dbReference>
<dbReference type="OrthoDB" id="3853857at2759"/>
<keyword evidence="3 7" id="KW-0418">Kinase</keyword>
<evidence type="ECO:0000256" key="5">
    <source>
        <dbReference type="SAM" id="MobiDB-lite"/>
    </source>
</evidence>
<dbReference type="PANTHER" id="PTHR12358:SF31">
    <property type="entry name" value="ACYLGLYCEROL KINASE, MITOCHONDRIAL"/>
    <property type="match status" value="1"/>
</dbReference>
<sequence length="555" mass="59888">MTLGIRSLPSHIPALPRTTDHPDRIAALFQSGPNSSAPPADSRIAVFLLRHAIPRPVVDKTPSRLESWVFALDQGSEQGDKVVATLRDWLQADRPRSMLAIVNPFSGRKRGGKVAAQWVIPLLTIAHEDNKIDVQQTERAGHATELAANLTFQSYNGALLVGGDGIVHEFLNGLLRRPDWNQARQHLPVAHVAAGSGNGLAASFNSLCPGRTVLAAIKGWTAPLDMMAVYQDAWGHIPKFCHLSFTWAYLADVNLEAEPLRWMGPIRFEVMAAVRLLRARSYRATIAYIPSDDDRPVGEPRPQPPSPTRPTTDSACTPTGTAPLLKCVSESLPPSADAAETYYHPATDHAHLPITSILSSSSSSPWRILPATSYFYLTIHNVPHQTSTFNAAPHAHPHDGAMDVCFLTSDGPNPARLVPYLVDQSRGAHIGGPGVRYQKCRALAIIPDTDAMQGGNMVADGEKVPCAPVRLEVVPGLIRKFVPRDWMPGEFAKRAGDPSLLKGLSEGHGKVTAQDKTLEKKGMSSTVKVQRTAGMDEAHQGEDGATAAPTVVAAL</sequence>
<keyword evidence="8" id="KW-1185">Reference proteome</keyword>
<dbReference type="InterPro" id="IPR050187">
    <property type="entry name" value="Lipid_Phosphate_FormReg"/>
</dbReference>
<dbReference type="SMART" id="SM00046">
    <property type="entry name" value="DAGKc"/>
    <property type="match status" value="1"/>
</dbReference>
<dbReference type="GO" id="GO:0001727">
    <property type="term" value="F:lipid kinase activity"/>
    <property type="evidence" value="ECO:0007669"/>
    <property type="project" value="TreeGrafter"/>
</dbReference>
<evidence type="ECO:0000313" key="7">
    <source>
        <dbReference type="EMBL" id="ORZ37357.1"/>
    </source>
</evidence>
<dbReference type="Pfam" id="PF00781">
    <property type="entry name" value="DAGK_cat"/>
    <property type="match status" value="1"/>
</dbReference>
<dbReference type="GO" id="GO:0005524">
    <property type="term" value="F:ATP binding"/>
    <property type="evidence" value="ECO:0007669"/>
    <property type="project" value="UniProtKB-KW"/>
</dbReference>
<dbReference type="EMBL" id="MCFL01000013">
    <property type="protein sequence ID" value="ORZ37357.1"/>
    <property type="molecule type" value="Genomic_DNA"/>
</dbReference>
<reference evidence="7 8" key="1">
    <citation type="submission" date="2016-07" db="EMBL/GenBank/DDBJ databases">
        <title>Pervasive Adenine N6-methylation of Active Genes in Fungi.</title>
        <authorList>
            <consortium name="DOE Joint Genome Institute"/>
            <person name="Mondo S.J."/>
            <person name="Dannebaum R.O."/>
            <person name="Kuo R.C."/>
            <person name="Labutti K."/>
            <person name="Haridas S."/>
            <person name="Kuo A."/>
            <person name="Salamov A."/>
            <person name="Ahrendt S.R."/>
            <person name="Lipzen A."/>
            <person name="Sullivan W."/>
            <person name="Andreopoulos W.B."/>
            <person name="Clum A."/>
            <person name="Lindquist E."/>
            <person name="Daum C."/>
            <person name="Ramamoorthy G.K."/>
            <person name="Gryganskyi A."/>
            <person name="Culley D."/>
            <person name="Magnuson J.K."/>
            <person name="James T.Y."/>
            <person name="O'Malley M.A."/>
            <person name="Stajich J.E."/>
            <person name="Spatafora J.W."/>
            <person name="Visel A."/>
            <person name="Grigoriev I.V."/>
        </authorList>
    </citation>
    <scope>NUCLEOTIDE SEQUENCE [LARGE SCALE GENOMIC DNA]</scope>
    <source>
        <strain evidence="7 8">PL171</strain>
    </source>
</reference>
<dbReference type="InterPro" id="IPR017438">
    <property type="entry name" value="ATP-NAD_kinase_N"/>
</dbReference>
<dbReference type="PANTHER" id="PTHR12358">
    <property type="entry name" value="SPHINGOSINE KINASE"/>
    <property type="match status" value="1"/>
</dbReference>
<protein>
    <submittedName>
        <fullName evidence="7">ATP-NAD kinase-like domain-containing protein</fullName>
    </submittedName>
</protein>
<dbReference type="PROSITE" id="PS50146">
    <property type="entry name" value="DAGK"/>
    <property type="match status" value="1"/>
</dbReference>
<proteinExistence type="predicted"/>
<evidence type="ECO:0000259" key="6">
    <source>
        <dbReference type="PROSITE" id="PS50146"/>
    </source>
</evidence>
<evidence type="ECO:0000313" key="8">
    <source>
        <dbReference type="Proteomes" id="UP000193411"/>
    </source>
</evidence>
<name>A0A1Y2HRY7_9FUNG</name>
<dbReference type="STRING" id="765915.A0A1Y2HRY7"/>
<organism evidence="7 8">
    <name type="scientific">Catenaria anguillulae PL171</name>
    <dbReference type="NCBI Taxonomy" id="765915"/>
    <lineage>
        <taxon>Eukaryota</taxon>
        <taxon>Fungi</taxon>
        <taxon>Fungi incertae sedis</taxon>
        <taxon>Blastocladiomycota</taxon>
        <taxon>Blastocladiomycetes</taxon>
        <taxon>Blastocladiales</taxon>
        <taxon>Catenariaceae</taxon>
        <taxon>Catenaria</taxon>
    </lineage>
</organism>
<evidence type="ECO:0000256" key="1">
    <source>
        <dbReference type="ARBA" id="ARBA00022679"/>
    </source>
</evidence>
<evidence type="ECO:0000256" key="4">
    <source>
        <dbReference type="ARBA" id="ARBA00022840"/>
    </source>
</evidence>
<dbReference type="InterPro" id="IPR016064">
    <property type="entry name" value="NAD/diacylglycerol_kinase_sf"/>
</dbReference>
<dbReference type="InterPro" id="IPR045540">
    <property type="entry name" value="YegS/DAGK_C"/>
</dbReference>
<dbReference type="Proteomes" id="UP000193411">
    <property type="component" value="Unassembled WGS sequence"/>
</dbReference>
<keyword evidence="1" id="KW-0808">Transferase</keyword>
<feature type="region of interest" description="Disordered" evidence="5">
    <location>
        <begin position="291"/>
        <end position="316"/>
    </location>
</feature>
<dbReference type="Pfam" id="PF19279">
    <property type="entry name" value="YegS_C"/>
    <property type="match status" value="1"/>
</dbReference>
<keyword evidence="4" id="KW-0067">ATP-binding</keyword>